<name>A0AAD7TVR1_9APHY</name>
<dbReference type="AlphaFoldDB" id="A0AAD7TVR1"/>
<dbReference type="Proteomes" id="UP001215151">
    <property type="component" value="Unassembled WGS sequence"/>
</dbReference>
<evidence type="ECO:0000313" key="1">
    <source>
        <dbReference type="EMBL" id="KAJ8481734.1"/>
    </source>
</evidence>
<reference evidence="1" key="1">
    <citation type="submission" date="2022-11" db="EMBL/GenBank/DDBJ databases">
        <title>Genome Sequence of Cubamyces cubensis.</title>
        <authorList>
            <person name="Buettner E."/>
        </authorList>
    </citation>
    <scope>NUCLEOTIDE SEQUENCE</scope>
    <source>
        <strain evidence="1">MPL-01</strain>
    </source>
</reference>
<comment type="caution">
    <text evidence="1">The sequence shown here is derived from an EMBL/GenBank/DDBJ whole genome shotgun (WGS) entry which is preliminary data.</text>
</comment>
<protein>
    <recommendedName>
        <fullName evidence="3">F-box domain-containing protein</fullName>
    </recommendedName>
</protein>
<dbReference type="EMBL" id="JAPEVG010000130">
    <property type="protein sequence ID" value="KAJ8481734.1"/>
    <property type="molecule type" value="Genomic_DNA"/>
</dbReference>
<organism evidence="1 2">
    <name type="scientific">Trametes cubensis</name>
    <dbReference type="NCBI Taxonomy" id="1111947"/>
    <lineage>
        <taxon>Eukaryota</taxon>
        <taxon>Fungi</taxon>
        <taxon>Dikarya</taxon>
        <taxon>Basidiomycota</taxon>
        <taxon>Agaricomycotina</taxon>
        <taxon>Agaricomycetes</taxon>
        <taxon>Polyporales</taxon>
        <taxon>Polyporaceae</taxon>
        <taxon>Trametes</taxon>
    </lineage>
</organism>
<proteinExistence type="predicted"/>
<gene>
    <name evidence="1" type="ORF">ONZ51_g5820</name>
</gene>
<sequence>MAAISNSSSSRPNEDYGRDINAVAQTFSTSAVARCLKIPELQQMILEILHDESGLAILAVLVRTARCFQELALDKLWGHQTSLVPLIQCLPPHLWTNVRWPGTRAVVCERAWVVCGAESLTDMFVQELLGDPRPEDWIRVKFYASRIRTLSPKLDSNSPITGGNRKESVLSPDVFITLRNALGSEPFLPNLDSFRWEQNTGGEEEYDLAAFLIMLNPRVSSMDVVMTGWSTNAERTIASTLNAYRNPLQFRSIKFECPGSLRIQKAVLDLGARQHQLRCLQCAWDIAMPLGPLNHFLSIHQLEQISIRVDRRTTLALMKSTDTRPFTFFPFLRILSLHTDTLDLCHQLLGIVQSSALEDLSIVVNRPPLAATALQGFFSGLIENNDLRDRLEKLRFVSKTPCERGAPGQVVTTETLEPLLYLSLIALQLEPGMPFDIDNDLMQRMADAWPSISTLELGAEWRRYGPRPRITLRSLVSLVRRCKDLTQLALTFDPDARTSEAQPDGPTDQDLSNANRRFVLGVGASWSEYKPSSLGIPCDDVQTAWDRAGKITRPGQWDVERGGSASWRDFITRRTEFNFERDFAAWFSSSP</sequence>
<accession>A0AAD7TVR1</accession>
<evidence type="ECO:0008006" key="3">
    <source>
        <dbReference type="Google" id="ProtNLM"/>
    </source>
</evidence>
<keyword evidence="2" id="KW-1185">Reference proteome</keyword>
<evidence type="ECO:0000313" key="2">
    <source>
        <dbReference type="Proteomes" id="UP001215151"/>
    </source>
</evidence>